<dbReference type="EMBL" id="CAJVQC010017540">
    <property type="protein sequence ID" value="CAG8685431.1"/>
    <property type="molecule type" value="Genomic_DNA"/>
</dbReference>
<keyword evidence="2" id="KW-1185">Reference proteome</keyword>
<dbReference type="Proteomes" id="UP000789920">
    <property type="component" value="Unassembled WGS sequence"/>
</dbReference>
<proteinExistence type="predicted"/>
<name>A0ACA9P2R4_9GLOM</name>
<comment type="caution">
    <text evidence="1">The sequence shown here is derived from an EMBL/GenBank/DDBJ whole genome shotgun (WGS) entry which is preliminary data.</text>
</comment>
<sequence length="121" mass="14073">MGSEDKFDKIDLCFTSNIEMDILDDILSSYGQLYYEESNSLVESERMGNEDKFNETDLCFTSNIETNIFNDILDSYRQLCFEKSNNLVESETKTDFDLTDSEKGLYFLTKGQSFANWKDVK</sequence>
<evidence type="ECO:0000313" key="2">
    <source>
        <dbReference type="Proteomes" id="UP000789920"/>
    </source>
</evidence>
<organism evidence="1 2">
    <name type="scientific">Racocetra persica</name>
    <dbReference type="NCBI Taxonomy" id="160502"/>
    <lineage>
        <taxon>Eukaryota</taxon>
        <taxon>Fungi</taxon>
        <taxon>Fungi incertae sedis</taxon>
        <taxon>Mucoromycota</taxon>
        <taxon>Glomeromycotina</taxon>
        <taxon>Glomeromycetes</taxon>
        <taxon>Diversisporales</taxon>
        <taxon>Gigasporaceae</taxon>
        <taxon>Racocetra</taxon>
    </lineage>
</organism>
<protein>
    <submittedName>
        <fullName evidence="1">21682_t:CDS:1</fullName>
    </submittedName>
</protein>
<evidence type="ECO:0000313" key="1">
    <source>
        <dbReference type="EMBL" id="CAG8685431.1"/>
    </source>
</evidence>
<reference evidence="1" key="1">
    <citation type="submission" date="2021-06" db="EMBL/GenBank/DDBJ databases">
        <authorList>
            <person name="Kallberg Y."/>
            <person name="Tangrot J."/>
            <person name="Rosling A."/>
        </authorList>
    </citation>
    <scope>NUCLEOTIDE SEQUENCE</scope>
    <source>
        <strain evidence="1">MA461A</strain>
    </source>
</reference>
<gene>
    <name evidence="1" type="ORF">RPERSI_LOCUS9319</name>
</gene>
<feature type="non-terminal residue" evidence="1">
    <location>
        <position position="121"/>
    </location>
</feature>
<accession>A0ACA9P2R4</accession>